<organism evidence="2">
    <name type="scientific">Sesamum angustifolium</name>
    <dbReference type="NCBI Taxonomy" id="2727405"/>
    <lineage>
        <taxon>Eukaryota</taxon>
        <taxon>Viridiplantae</taxon>
        <taxon>Streptophyta</taxon>
        <taxon>Embryophyta</taxon>
        <taxon>Tracheophyta</taxon>
        <taxon>Spermatophyta</taxon>
        <taxon>Magnoliopsida</taxon>
        <taxon>eudicotyledons</taxon>
        <taxon>Gunneridae</taxon>
        <taxon>Pentapetalae</taxon>
        <taxon>asterids</taxon>
        <taxon>lamiids</taxon>
        <taxon>Lamiales</taxon>
        <taxon>Pedaliaceae</taxon>
        <taxon>Sesamum</taxon>
    </lineage>
</organism>
<comment type="caution">
    <text evidence="2">The sequence shown here is derived from an EMBL/GenBank/DDBJ whole genome shotgun (WGS) entry which is preliminary data.</text>
</comment>
<gene>
    <name evidence="2" type="ORF">Sangu_0347500</name>
</gene>
<reference evidence="2" key="2">
    <citation type="journal article" date="2024" name="Plant">
        <title>Genomic evolution and insights into agronomic trait innovations of Sesamum species.</title>
        <authorList>
            <person name="Miao H."/>
            <person name="Wang L."/>
            <person name="Qu L."/>
            <person name="Liu H."/>
            <person name="Sun Y."/>
            <person name="Le M."/>
            <person name="Wang Q."/>
            <person name="Wei S."/>
            <person name="Zheng Y."/>
            <person name="Lin W."/>
            <person name="Duan Y."/>
            <person name="Cao H."/>
            <person name="Xiong S."/>
            <person name="Wang X."/>
            <person name="Wei L."/>
            <person name="Li C."/>
            <person name="Ma Q."/>
            <person name="Ju M."/>
            <person name="Zhao R."/>
            <person name="Li G."/>
            <person name="Mu C."/>
            <person name="Tian Q."/>
            <person name="Mei H."/>
            <person name="Zhang T."/>
            <person name="Gao T."/>
            <person name="Zhang H."/>
        </authorList>
    </citation>
    <scope>NUCLEOTIDE SEQUENCE</scope>
    <source>
        <strain evidence="2">G01</strain>
    </source>
</reference>
<accession>A0AAW2QRH6</accession>
<sequence length="74" mass="7988">MAPPKMEFTEGSSEPEFEDIGPNQEDGDGGDYDQIDSGPKKAPMVDLDSNLKGWSRRAKRGRGPLKPVSDSPPA</sequence>
<feature type="compositionally biased region" description="Acidic residues" evidence="1">
    <location>
        <begin position="13"/>
        <end position="34"/>
    </location>
</feature>
<feature type="region of interest" description="Disordered" evidence="1">
    <location>
        <begin position="1"/>
        <end position="74"/>
    </location>
</feature>
<dbReference type="AlphaFoldDB" id="A0AAW2QRH6"/>
<name>A0AAW2QRH6_9LAMI</name>
<protein>
    <submittedName>
        <fullName evidence="2">Uncharacterized protein</fullName>
    </submittedName>
</protein>
<evidence type="ECO:0000313" key="2">
    <source>
        <dbReference type="EMBL" id="KAL0370294.1"/>
    </source>
</evidence>
<proteinExistence type="predicted"/>
<feature type="compositionally biased region" description="Basic residues" evidence="1">
    <location>
        <begin position="54"/>
        <end position="63"/>
    </location>
</feature>
<dbReference type="EMBL" id="JACGWK010000002">
    <property type="protein sequence ID" value="KAL0370294.1"/>
    <property type="molecule type" value="Genomic_DNA"/>
</dbReference>
<evidence type="ECO:0000256" key="1">
    <source>
        <dbReference type="SAM" id="MobiDB-lite"/>
    </source>
</evidence>
<reference evidence="2" key="1">
    <citation type="submission" date="2020-06" db="EMBL/GenBank/DDBJ databases">
        <authorList>
            <person name="Li T."/>
            <person name="Hu X."/>
            <person name="Zhang T."/>
            <person name="Song X."/>
            <person name="Zhang H."/>
            <person name="Dai N."/>
            <person name="Sheng W."/>
            <person name="Hou X."/>
            <person name="Wei L."/>
        </authorList>
    </citation>
    <scope>NUCLEOTIDE SEQUENCE</scope>
    <source>
        <strain evidence="2">G01</strain>
        <tissue evidence="2">Leaf</tissue>
    </source>
</reference>